<evidence type="ECO:0000256" key="1">
    <source>
        <dbReference type="SAM" id="MobiDB-lite"/>
    </source>
</evidence>
<evidence type="ECO:0000313" key="3">
    <source>
        <dbReference type="EMBL" id="PZO60786.1"/>
    </source>
</evidence>
<evidence type="ECO:0000256" key="2">
    <source>
        <dbReference type="SAM" id="Phobius"/>
    </source>
</evidence>
<accession>A0A2W4XTV3</accession>
<protein>
    <submittedName>
        <fullName evidence="3">Uncharacterized protein</fullName>
    </submittedName>
</protein>
<dbReference type="Proteomes" id="UP000249794">
    <property type="component" value="Unassembled WGS sequence"/>
</dbReference>
<feature type="transmembrane region" description="Helical" evidence="2">
    <location>
        <begin position="58"/>
        <end position="80"/>
    </location>
</feature>
<keyword evidence="2" id="KW-1133">Transmembrane helix</keyword>
<evidence type="ECO:0000313" key="4">
    <source>
        <dbReference type="Proteomes" id="UP000249794"/>
    </source>
</evidence>
<reference evidence="4" key="1">
    <citation type="submission" date="2018-04" db="EMBL/GenBank/DDBJ databases">
        <authorList>
            <person name="Cornet L."/>
        </authorList>
    </citation>
    <scope>NUCLEOTIDE SEQUENCE [LARGE SCALE GENOMIC DNA]</scope>
</reference>
<feature type="region of interest" description="Disordered" evidence="1">
    <location>
        <begin position="1"/>
        <end position="20"/>
    </location>
</feature>
<gene>
    <name evidence="3" type="ORF">DCF15_01340</name>
</gene>
<keyword evidence="2" id="KW-0812">Transmembrane</keyword>
<dbReference type="EMBL" id="QBMP01000006">
    <property type="protein sequence ID" value="PZO60786.1"/>
    <property type="molecule type" value="Genomic_DNA"/>
</dbReference>
<keyword evidence="2" id="KW-0472">Membrane</keyword>
<dbReference type="AlphaFoldDB" id="A0A2W4XTV3"/>
<organism evidence="3 4">
    <name type="scientific">Phormidesmis priestleyi</name>
    <dbReference type="NCBI Taxonomy" id="268141"/>
    <lineage>
        <taxon>Bacteria</taxon>
        <taxon>Bacillati</taxon>
        <taxon>Cyanobacteriota</taxon>
        <taxon>Cyanophyceae</taxon>
        <taxon>Leptolyngbyales</taxon>
        <taxon>Leptolyngbyaceae</taxon>
        <taxon>Phormidesmis</taxon>
    </lineage>
</organism>
<sequence>MLANNLEANPSDKKVSAISTEVEDSQTSKIYKQTIFHKQMTPDHSNSTAPSHNKKQPFTALVLLSIVTLLAIALQPFFAVKPRECSRLAFNLTIYKIAEASSEYDGQCIQNSH</sequence>
<name>A0A2W4XTV3_9CYAN</name>
<comment type="caution">
    <text evidence="3">The sequence shown here is derived from an EMBL/GenBank/DDBJ whole genome shotgun (WGS) entry which is preliminary data.</text>
</comment>
<proteinExistence type="predicted"/>
<reference evidence="3 4" key="2">
    <citation type="submission" date="2018-06" db="EMBL/GenBank/DDBJ databases">
        <title>Metagenomic assembly of (sub)arctic Cyanobacteria and their associated microbiome from non-axenic cultures.</title>
        <authorList>
            <person name="Baurain D."/>
        </authorList>
    </citation>
    <scope>NUCLEOTIDE SEQUENCE [LARGE SCALE GENOMIC DNA]</scope>
    <source>
        <strain evidence="3">ULC027bin1</strain>
    </source>
</reference>